<dbReference type="Pfam" id="PF08578">
    <property type="entry name" value="DUF1765"/>
    <property type="match status" value="1"/>
</dbReference>
<keyword evidence="2" id="KW-1185">Reference proteome</keyword>
<reference evidence="1 2" key="1">
    <citation type="journal article" date="2014" name="Genome Biol. Evol.">
        <title>The secreted proteins of Achlya hypogyna and Thraustotheca clavata identify the ancestral oomycete secretome and reveal gene acquisitions by horizontal gene transfer.</title>
        <authorList>
            <person name="Misner I."/>
            <person name="Blouin N."/>
            <person name="Leonard G."/>
            <person name="Richards T.A."/>
            <person name="Lane C.E."/>
        </authorList>
    </citation>
    <scope>NUCLEOTIDE SEQUENCE [LARGE SCALE GENOMIC DNA]</scope>
    <source>
        <strain evidence="1 2">ATCC 34112</strain>
    </source>
</reference>
<gene>
    <name evidence="1" type="ORF">THRCLA_03369</name>
</gene>
<dbReference type="OrthoDB" id="68069at2759"/>
<protein>
    <submittedName>
        <fullName evidence="1">Uncharacterized protein</fullName>
    </submittedName>
</protein>
<sequence length="592" mass="67852">MQWALAVQDQVNEIADGGLTVDMSMKVQVLEGIVQILEKNPRSQGDAKTLKDSLLAMWVLVLKHLDEISVIQYKHCCYRVLLVLIQRSEFLLVNLGFDFTSQDVRMDGNQDSWRFINLYRQLLGDTFVYSSKLLLKNTLSSETQRFCAVVATHTFFVFPLLQASFVDICNWRYCQLKASKSLELFAELGIQRQEYREKCTNTAFMDSCPDIFHWGWLSRGSDLKTLLPDNNVWRLLLTSDGSLFVLFVQEFITFLSKIIAQSVQNSSLVSWGMIPGYVDIIELFIPFLYDTISWLNHVPSKEPVSPMMFEMTFSLADLVLNCASQSMVNPYIIRTIVPTAILAMQQYLSPHPVGMKRTLDTITKWIQYAAEPYIHVNHAHNPLSTKFENVLLYPSFIPMDKIIVLVNRWILSNDDSILMPALSFINYSIQHLAIKDKEQIVNALLKQFFTLFLHWSPQVRSIFHHILVYKLFSQNRRVLKLSSDAKLLNGASLDTPIDNLPQQNIESLFALLDTSIASKVNTFIYLLTSPPTTPPTFPEALCIFVDMSITEYYTCLITYYKACQALEHDLNRPLKNTELVKGPELSTLSNKQ</sequence>
<dbReference type="InterPro" id="IPR013887">
    <property type="entry name" value="UPF0592"/>
</dbReference>
<accession>A0A1W0A288</accession>
<dbReference type="PANTHER" id="PTHR35397:SF1">
    <property type="entry name" value="ARMADILLO-LIKE HELICAL DOMAIN-CONTAINING PROTEIN"/>
    <property type="match status" value="1"/>
</dbReference>
<dbReference type="Proteomes" id="UP000243217">
    <property type="component" value="Unassembled WGS sequence"/>
</dbReference>
<dbReference type="EMBL" id="JNBS01000623">
    <property type="protein sequence ID" value="OQS04382.1"/>
    <property type="molecule type" value="Genomic_DNA"/>
</dbReference>
<organism evidence="1 2">
    <name type="scientific">Thraustotheca clavata</name>
    <dbReference type="NCBI Taxonomy" id="74557"/>
    <lineage>
        <taxon>Eukaryota</taxon>
        <taxon>Sar</taxon>
        <taxon>Stramenopiles</taxon>
        <taxon>Oomycota</taxon>
        <taxon>Saprolegniomycetes</taxon>
        <taxon>Saprolegniales</taxon>
        <taxon>Achlyaceae</taxon>
        <taxon>Thraustotheca</taxon>
    </lineage>
</organism>
<dbReference type="AlphaFoldDB" id="A0A1W0A288"/>
<proteinExistence type="predicted"/>
<evidence type="ECO:0000313" key="2">
    <source>
        <dbReference type="Proteomes" id="UP000243217"/>
    </source>
</evidence>
<dbReference type="PANTHER" id="PTHR35397">
    <property type="entry name" value="C2 DOMAIN-CONTAINING PROTEIN-RELATED"/>
    <property type="match status" value="1"/>
</dbReference>
<comment type="caution">
    <text evidence="1">The sequence shown here is derived from an EMBL/GenBank/DDBJ whole genome shotgun (WGS) entry which is preliminary data.</text>
</comment>
<evidence type="ECO:0000313" key="1">
    <source>
        <dbReference type="EMBL" id="OQS04382.1"/>
    </source>
</evidence>
<name>A0A1W0A288_9STRA</name>